<organism evidence="4 5">
    <name type="scientific">Lactuca sativa</name>
    <name type="common">Garden lettuce</name>
    <dbReference type="NCBI Taxonomy" id="4236"/>
    <lineage>
        <taxon>Eukaryota</taxon>
        <taxon>Viridiplantae</taxon>
        <taxon>Streptophyta</taxon>
        <taxon>Embryophyta</taxon>
        <taxon>Tracheophyta</taxon>
        <taxon>Spermatophyta</taxon>
        <taxon>Magnoliopsida</taxon>
        <taxon>eudicotyledons</taxon>
        <taxon>Gunneridae</taxon>
        <taxon>Pentapetalae</taxon>
        <taxon>asterids</taxon>
        <taxon>campanulids</taxon>
        <taxon>Asterales</taxon>
        <taxon>Asteraceae</taxon>
        <taxon>Cichorioideae</taxon>
        <taxon>Cichorieae</taxon>
        <taxon>Lactucinae</taxon>
        <taxon>Lactuca</taxon>
    </lineage>
</organism>
<dbReference type="PANTHER" id="PTHR32212:SF454">
    <property type="entry name" value="F-BOX DOMAIN, LEUCINE-RICH REPEAT DOMAIN, L DOMAIN-CONTAINING PROTEIN"/>
    <property type="match status" value="1"/>
</dbReference>
<reference evidence="4 5" key="1">
    <citation type="journal article" date="2017" name="Nat. Commun.">
        <title>Genome assembly with in vitro proximity ligation data and whole-genome triplication in lettuce.</title>
        <authorList>
            <person name="Reyes-Chin-Wo S."/>
            <person name="Wang Z."/>
            <person name="Yang X."/>
            <person name="Kozik A."/>
            <person name="Arikit S."/>
            <person name="Song C."/>
            <person name="Xia L."/>
            <person name="Froenicke L."/>
            <person name="Lavelle D.O."/>
            <person name="Truco M.J."/>
            <person name="Xia R."/>
            <person name="Zhu S."/>
            <person name="Xu C."/>
            <person name="Xu H."/>
            <person name="Xu X."/>
            <person name="Cox K."/>
            <person name="Korf I."/>
            <person name="Meyers B.C."/>
            <person name="Michelmore R.W."/>
        </authorList>
    </citation>
    <scope>NUCLEOTIDE SEQUENCE [LARGE SCALE GENOMIC DNA]</scope>
    <source>
        <strain evidence="5">cv. Salinas</strain>
        <tissue evidence="4">Seedlings</tissue>
    </source>
</reference>
<dbReference type="InterPro" id="IPR053781">
    <property type="entry name" value="F-box_AtFBL13-like"/>
</dbReference>
<sequence length="363" mass="41737">MVKEGETQCKIPSKRRKLQKIGDESEDDRISMLPDCVLVEILSRLPYTKDAIRTGTLSKRWEHLWTLLPILVFKHDQNNLPWSDFVLTVDKTLTQCCPLKLKKFVVNTSTYSGFESQVNNWIRYAIRCNVEELDLTLGGVSIEAEFMVDQVFFISSCFTHLTLEGCILNPTGAISWKNLRSLCISNGKLDEDLIENILYGSPLLETLELEWCYGYKRLNITSKSVKKLVVSEYYDPKYFYDDLHDTLEINAPNILSLTIKGDMLLEKLSWTNVFSLVKADLDYTKMRHLCRTSKGRKLKRFILNHLYLKELKIGSFCSKVVPHLEAKGFVVPSNITPPGVTYNWSSESESESESERESEDDSE</sequence>
<dbReference type="Pfam" id="PF00646">
    <property type="entry name" value="F-box"/>
    <property type="match status" value="1"/>
</dbReference>
<feature type="compositionally biased region" description="Acidic residues" evidence="1">
    <location>
        <begin position="348"/>
        <end position="363"/>
    </location>
</feature>
<dbReference type="Pfam" id="PF23622">
    <property type="entry name" value="LRR_At1g61320_AtMIF1"/>
    <property type="match status" value="1"/>
</dbReference>
<keyword evidence="5" id="KW-1185">Reference proteome</keyword>
<dbReference type="AlphaFoldDB" id="A0A9R1UZ95"/>
<feature type="domain" description="F-box" evidence="2">
    <location>
        <begin position="30"/>
        <end position="70"/>
    </location>
</feature>
<evidence type="ECO:0000256" key="1">
    <source>
        <dbReference type="SAM" id="MobiDB-lite"/>
    </source>
</evidence>
<dbReference type="SUPFAM" id="SSF81383">
    <property type="entry name" value="F-box domain"/>
    <property type="match status" value="1"/>
</dbReference>
<feature type="domain" description="At1g61320/AtMIF1 LRR" evidence="3">
    <location>
        <begin position="101"/>
        <end position="283"/>
    </location>
</feature>
<evidence type="ECO:0000313" key="5">
    <source>
        <dbReference type="Proteomes" id="UP000235145"/>
    </source>
</evidence>
<accession>A0A9R1UZ95</accession>
<name>A0A9R1UZ95_LACSA</name>
<dbReference type="Proteomes" id="UP000235145">
    <property type="component" value="Unassembled WGS sequence"/>
</dbReference>
<dbReference type="SUPFAM" id="SSF52058">
    <property type="entry name" value="L domain-like"/>
    <property type="match status" value="1"/>
</dbReference>
<proteinExistence type="predicted"/>
<feature type="region of interest" description="Disordered" evidence="1">
    <location>
        <begin position="341"/>
        <end position="363"/>
    </location>
</feature>
<evidence type="ECO:0000259" key="3">
    <source>
        <dbReference type="Pfam" id="PF23622"/>
    </source>
</evidence>
<evidence type="ECO:0000313" key="4">
    <source>
        <dbReference type="EMBL" id="KAJ0195989.1"/>
    </source>
</evidence>
<comment type="caution">
    <text evidence="4">The sequence shown here is derived from an EMBL/GenBank/DDBJ whole genome shotgun (WGS) entry which is preliminary data.</text>
</comment>
<dbReference type="PANTHER" id="PTHR32212">
    <property type="entry name" value="CYCLIN-LIKE F-BOX"/>
    <property type="match status" value="1"/>
</dbReference>
<dbReference type="Gene3D" id="3.80.10.10">
    <property type="entry name" value="Ribonuclease Inhibitor"/>
    <property type="match status" value="1"/>
</dbReference>
<protein>
    <recommendedName>
        <fullName evidence="6">F-box domain-containing protein</fullName>
    </recommendedName>
</protein>
<dbReference type="OrthoDB" id="1710608at2759"/>
<dbReference type="InterPro" id="IPR036047">
    <property type="entry name" value="F-box-like_dom_sf"/>
</dbReference>
<dbReference type="InterPro" id="IPR055357">
    <property type="entry name" value="LRR_At1g61320_AtMIF1"/>
</dbReference>
<dbReference type="CDD" id="cd22160">
    <property type="entry name" value="F-box_AtFBL13-like"/>
    <property type="match status" value="1"/>
</dbReference>
<gene>
    <name evidence="4" type="ORF">LSAT_V11C700352360</name>
</gene>
<evidence type="ECO:0008006" key="6">
    <source>
        <dbReference type="Google" id="ProtNLM"/>
    </source>
</evidence>
<dbReference type="InterPro" id="IPR032675">
    <property type="entry name" value="LRR_dom_sf"/>
</dbReference>
<dbReference type="InterPro" id="IPR001810">
    <property type="entry name" value="F-box_dom"/>
</dbReference>
<dbReference type="EMBL" id="NBSK02000007">
    <property type="protein sequence ID" value="KAJ0195989.1"/>
    <property type="molecule type" value="Genomic_DNA"/>
</dbReference>
<evidence type="ECO:0000259" key="2">
    <source>
        <dbReference type="Pfam" id="PF00646"/>
    </source>
</evidence>